<evidence type="ECO:0000259" key="14">
    <source>
        <dbReference type="PROSITE" id="PS50157"/>
    </source>
</evidence>
<dbReference type="PROSITE" id="PS50157">
    <property type="entry name" value="ZINC_FINGER_C2H2_2"/>
    <property type="match status" value="10"/>
</dbReference>
<reference evidence="15 16" key="1">
    <citation type="journal article" date="2018" name="G3 (Bethesda)">
        <title>A High-Quality Reference Genome for the Invasive Mosquitofish Gambusia affinis Using a Chicago Library.</title>
        <authorList>
            <person name="Hoffberg S.L."/>
            <person name="Troendle N.J."/>
            <person name="Glenn T.C."/>
            <person name="Mahmud O."/>
            <person name="Louha S."/>
            <person name="Chalopin D."/>
            <person name="Bennetzen J.L."/>
            <person name="Mauricio R."/>
        </authorList>
    </citation>
    <scope>NUCLEOTIDE SEQUENCE [LARGE SCALE GENOMIC DNA]</scope>
    <source>
        <strain evidence="15">NE01/NJP1002.9</strain>
        <tissue evidence="15">Muscle</tissue>
    </source>
</reference>
<dbReference type="InterPro" id="IPR013087">
    <property type="entry name" value="Znf_C2H2_type"/>
</dbReference>
<keyword evidence="11" id="KW-0539">Nucleus</keyword>
<dbReference type="GO" id="GO:0005634">
    <property type="term" value="C:nucleus"/>
    <property type="evidence" value="ECO:0007669"/>
    <property type="project" value="UniProtKB-SubCell"/>
</dbReference>
<evidence type="ECO:0000256" key="12">
    <source>
        <dbReference type="PROSITE-ProRule" id="PRU00042"/>
    </source>
</evidence>
<name>A0A315W0B6_GAMAF</name>
<feature type="domain" description="C2H2-type" evidence="14">
    <location>
        <begin position="302"/>
        <end position="329"/>
    </location>
</feature>
<dbReference type="Proteomes" id="UP000250572">
    <property type="component" value="Unassembled WGS sequence"/>
</dbReference>
<organism evidence="15 16">
    <name type="scientific">Gambusia affinis</name>
    <name type="common">Western mosquitofish</name>
    <name type="synonym">Heterandria affinis</name>
    <dbReference type="NCBI Taxonomy" id="33528"/>
    <lineage>
        <taxon>Eukaryota</taxon>
        <taxon>Metazoa</taxon>
        <taxon>Chordata</taxon>
        <taxon>Craniata</taxon>
        <taxon>Vertebrata</taxon>
        <taxon>Euteleostomi</taxon>
        <taxon>Actinopterygii</taxon>
        <taxon>Neopterygii</taxon>
        <taxon>Teleostei</taxon>
        <taxon>Neoteleostei</taxon>
        <taxon>Acanthomorphata</taxon>
        <taxon>Ovalentaria</taxon>
        <taxon>Atherinomorphae</taxon>
        <taxon>Cyprinodontiformes</taxon>
        <taxon>Poeciliidae</taxon>
        <taxon>Poeciliinae</taxon>
        <taxon>Gambusia</taxon>
    </lineage>
</organism>
<evidence type="ECO:0000256" key="13">
    <source>
        <dbReference type="SAM" id="MobiDB-lite"/>
    </source>
</evidence>
<keyword evidence="8" id="KW-0805">Transcription regulation</keyword>
<feature type="domain" description="C2H2-type" evidence="14">
    <location>
        <begin position="442"/>
        <end position="469"/>
    </location>
</feature>
<dbReference type="PROSITE" id="PS00028">
    <property type="entry name" value="ZINC_FINGER_C2H2_1"/>
    <property type="match status" value="10"/>
</dbReference>
<dbReference type="PANTHER" id="PTHR23226">
    <property type="entry name" value="ZINC FINGER AND SCAN DOMAIN-CONTAINING"/>
    <property type="match status" value="1"/>
</dbReference>
<gene>
    <name evidence="15" type="ORF">CCH79_00019466</name>
</gene>
<dbReference type="FunFam" id="3.30.160.60:FF:002716">
    <property type="entry name" value="Zinc finger protein 212"/>
    <property type="match status" value="2"/>
</dbReference>
<dbReference type="FunFam" id="3.30.160.60:FF:000557">
    <property type="entry name" value="zinc finger and SCAN domain-containing protein 29"/>
    <property type="match status" value="3"/>
</dbReference>
<dbReference type="EMBL" id="NHOQ01000736">
    <property type="protein sequence ID" value="PWA28939.1"/>
    <property type="molecule type" value="Genomic_DNA"/>
</dbReference>
<dbReference type="GO" id="GO:0008270">
    <property type="term" value="F:zinc ion binding"/>
    <property type="evidence" value="ECO:0007669"/>
    <property type="project" value="UniProtKB-KW"/>
</dbReference>
<dbReference type="SMART" id="SM00355">
    <property type="entry name" value="ZnF_C2H2"/>
    <property type="match status" value="10"/>
</dbReference>
<dbReference type="FunFam" id="3.30.160.60:FF:000097">
    <property type="entry name" value="Zinc finger protein"/>
    <property type="match status" value="1"/>
</dbReference>
<dbReference type="InterPro" id="IPR036236">
    <property type="entry name" value="Znf_C2H2_sf"/>
</dbReference>
<feature type="domain" description="C2H2-type" evidence="14">
    <location>
        <begin position="358"/>
        <end position="385"/>
    </location>
</feature>
<feature type="region of interest" description="Disordered" evidence="13">
    <location>
        <begin position="543"/>
        <end position="562"/>
    </location>
</feature>
<dbReference type="Pfam" id="PF00096">
    <property type="entry name" value="zf-C2H2"/>
    <property type="match status" value="9"/>
</dbReference>
<proteinExistence type="inferred from homology"/>
<feature type="domain" description="C2H2-type" evidence="14">
    <location>
        <begin position="330"/>
        <end position="357"/>
    </location>
</feature>
<keyword evidence="4" id="KW-0479">Metal-binding</keyword>
<protein>
    <recommendedName>
        <fullName evidence="14">C2H2-type domain-containing protein</fullName>
    </recommendedName>
</protein>
<feature type="domain" description="C2H2-type" evidence="14">
    <location>
        <begin position="414"/>
        <end position="441"/>
    </location>
</feature>
<keyword evidence="10" id="KW-0804">Transcription</keyword>
<feature type="domain" description="C2H2-type" evidence="14">
    <location>
        <begin position="218"/>
        <end position="245"/>
    </location>
</feature>
<comment type="similarity">
    <text evidence="3">Belongs to the krueppel C2H2-type zinc-finger protein family.</text>
</comment>
<evidence type="ECO:0000256" key="4">
    <source>
        <dbReference type="ARBA" id="ARBA00022723"/>
    </source>
</evidence>
<evidence type="ECO:0000256" key="11">
    <source>
        <dbReference type="ARBA" id="ARBA00023242"/>
    </source>
</evidence>
<keyword evidence="16" id="KW-1185">Reference proteome</keyword>
<evidence type="ECO:0000313" key="15">
    <source>
        <dbReference type="EMBL" id="PWA28939.1"/>
    </source>
</evidence>
<keyword evidence="6 12" id="KW-0863">Zinc-finger</keyword>
<evidence type="ECO:0000256" key="7">
    <source>
        <dbReference type="ARBA" id="ARBA00022833"/>
    </source>
</evidence>
<dbReference type="GO" id="GO:0000978">
    <property type="term" value="F:RNA polymerase II cis-regulatory region sequence-specific DNA binding"/>
    <property type="evidence" value="ECO:0007669"/>
    <property type="project" value="TreeGrafter"/>
</dbReference>
<dbReference type="FunFam" id="3.30.160.60:FF:000771">
    <property type="entry name" value="zinc finger protein 648"/>
    <property type="match status" value="1"/>
</dbReference>
<feature type="domain" description="C2H2-type" evidence="14">
    <location>
        <begin position="274"/>
        <end position="301"/>
    </location>
</feature>
<dbReference type="AlphaFoldDB" id="A0A315W0B6"/>
<evidence type="ECO:0000256" key="9">
    <source>
        <dbReference type="ARBA" id="ARBA00023125"/>
    </source>
</evidence>
<dbReference type="FunFam" id="3.30.160.60:FF:003288">
    <property type="entry name" value="Uncharacterized protein"/>
    <property type="match status" value="1"/>
</dbReference>
<comment type="caution">
    <text evidence="15">The sequence shown here is derived from an EMBL/GenBank/DDBJ whole genome shotgun (WGS) entry which is preliminary data.</text>
</comment>
<evidence type="ECO:0000313" key="16">
    <source>
        <dbReference type="Proteomes" id="UP000250572"/>
    </source>
</evidence>
<evidence type="ECO:0000256" key="8">
    <source>
        <dbReference type="ARBA" id="ARBA00023015"/>
    </source>
</evidence>
<evidence type="ECO:0000256" key="2">
    <source>
        <dbReference type="ARBA" id="ARBA00004123"/>
    </source>
</evidence>
<evidence type="ECO:0000256" key="1">
    <source>
        <dbReference type="ARBA" id="ARBA00003767"/>
    </source>
</evidence>
<dbReference type="PANTHER" id="PTHR23226:SF387">
    <property type="entry name" value="BCL6B TRANSCRIPTION REPRESSOR"/>
    <property type="match status" value="1"/>
</dbReference>
<keyword evidence="9" id="KW-0238">DNA-binding</keyword>
<evidence type="ECO:0000256" key="10">
    <source>
        <dbReference type="ARBA" id="ARBA00023163"/>
    </source>
</evidence>
<sequence length="597" mass="67940">MWSQLVKRRSDSVAEQRHESLYPSFEPRLHRSGTQVGTKYLLLSGKTDERDCSLWNIIEVPADVQQRILSKKEAPEENNVAVTHQSALVKEELEELGIGLEEEQLKGKDKITAFLIKSEDEEKTPLQNQQFLDRDVPSSSTAETDEGFHGEAEFCRTLKGNISVETFSSSETEVSNEDEEDDSNRVQKPFFCDFCAKQFKLRTDLNRHIRVHTGEKPFCCDVCGQNFRLKIHLDTHMTIHTGEKPFGCDICGQVFSRKSHVSTHMRIHTGEKPFGCDVCGQTFSHKTNLNTHMKTHTGDKPFRCHVCAQRFSQKINLNTHMRIHAGEKPFGCDVCGQRFSRKAHLNTHRRTHTGDKPFGCDVCGQTFSHKTNLNTHRRIHTGERPFGCDVCGQRFSQKINLNTHMRIHTGEKPFGCNVCGQTFNHKTTLNTHMRVHTGEKPYECDTCAQTFSHKSSLKTHQRVHTVDNQSPPLLPEARLRSKLLRKLEKLRKALMDVKEEPPGSGRSAEVNPVPVGASTALYWVGPLLNRFVLFDRLIRKSKEKAPPGIPRRSQASRDIVPPECPGFPLIPVGHELLPREASRRHPDQMLLNWPLSM</sequence>
<dbReference type="Gene3D" id="3.30.160.60">
    <property type="entry name" value="Classic Zinc Finger"/>
    <property type="match status" value="10"/>
</dbReference>
<dbReference type="GO" id="GO:0000981">
    <property type="term" value="F:DNA-binding transcription factor activity, RNA polymerase II-specific"/>
    <property type="evidence" value="ECO:0007669"/>
    <property type="project" value="TreeGrafter"/>
</dbReference>
<comment type="subcellular location">
    <subcellularLocation>
        <location evidence="2">Nucleus</location>
    </subcellularLocation>
</comment>
<accession>A0A315W0B6</accession>
<evidence type="ECO:0000256" key="6">
    <source>
        <dbReference type="ARBA" id="ARBA00022771"/>
    </source>
</evidence>
<feature type="domain" description="C2H2-type" evidence="14">
    <location>
        <begin position="190"/>
        <end position="217"/>
    </location>
</feature>
<dbReference type="FunFam" id="3.30.160.60:FF:001506">
    <property type="entry name" value="Zinc finger protein"/>
    <property type="match status" value="1"/>
</dbReference>
<evidence type="ECO:0000256" key="5">
    <source>
        <dbReference type="ARBA" id="ARBA00022737"/>
    </source>
</evidence>
<keyword evidence="7" id="KW-0862">Zinc</keyword>
<comment type="function">
    <text evidence="1">May be involved in transcriptional regulation.</text>
</comment>
<dbReference type="FunFam" id="3.30.160.60:FF:000072">
    <property type="entry name" value="zinc finger protein 143 isoform X1"/>
    <property type="match status" value="1"/>
</dbReference>
<dbReference type="STRING" id="33528.ENSGAFP00000001645"/>
<keyword evidence="5" id="KW-0677">Repeat</keyword>
<evidence type="ECO:0000256" key="3">
    <source>
        <dbReference type="ARBA" id="ARBA00006991"/>
    </source>
</evidence>
<dbReference type="SUPFAM" id="SSF57667">
    <property type="entry name" value="beta-beta-alpha zinc fingers"/>
    <property type="match status" value="6"/>
</dbReference>
<feature type="domain" description="C2H2-type" evidence="14">
    <location>
        <begin position="386"/>
        <end position="413"/>
    </location>
</feature>
<feature type="domain" description="C2H2-type" evidence="14">
    <location>
        <begin position="246"/>
        <end position="273"/>
    </location>
</feature>